<evidence type="ECO:0000256" key="2">
    <source>
        <dbReference type="SAM" id="MobiDB-lite"/>
    </source>
</evidence>
<feature type="chain" id="PRO_5045199402" evidence="3">
    <location>
        <begin position="34"/>
        <end position="580"/>
    </location>
</feature>
<dbReference type="InterPro" id="IPR011065">
    <property type="entry name" value="Kunitz_inhibitor_STI-like_sf"/>
</dbReference>
<dbReference type="PROSITE" id="PS00283">
    <property type="entry name" value="SOYBEAN_KUNITZ"/>
    <property type="match status" value="1"/>
</dbReference>
<keyword evidence="3" id="KW-0732">Signal</keyword>
<feature type="signal peptide" evidence="3">
    <location>
        <begin position="1"/>
        <end position="33"/>
    </location>
</feature>
<comment type="caution">
    <text evidence="4">The sequence shown here is derived from an EMBL/GenBank/DDBJ whole genome shotgun (WGS) entry which is preliminary data.</text>
</comment>
<evidence type="ECO:0000256" key="3">
    <source>
        <dbReference type="SAM" id="SignalP"/>
    </source>
</evidence>
<dbReference type="Pfam" id="PF00197">
    <property type="entry name" value="Kunitz_legume"/>
    <property type="match status" value="1"/>
</dbReference>
<dbReference type="PANTHER" id="PTHR33107:SF89">
    <property type="entry name" value="KUNITZ TRYPSIN INHIBITOR 2"/>
    <property type="match status" value="1"/>
</dbReference>
<feature type="compositionally biased region" description="Polar residues" evidence="2">
    <location>
        <begin position="437"/>
        <end position="449"/>
    </location>
</feature>
<name>A0ABQ7Z686_BRANA</name>
<evidence type="ECO:0000256" key="1">
    <source>
        <dbReference type="SAM" id="Coils"/>
    </source>
</evidence>
<dbReference type="EMBL" id="JAGKQM010000016">
    <property type="protein sequence ID" value="KAH0875727.1"/>
    <property type="molecule type" value="Genomic_DNA"/>
</dbReference>
<evidence type="ECO:0000313" key="4">
    <source>
        <dbReference type="EMBL" id="KAH0875727.1"/>
    </source>
</evidence>
<evidence type="ECO:0000313" key="5">
    <source>
        <dbReference type="Proteomes" id="UP000824890"/>
    </source>
</evidence>
<proteinExistence type="predicted"/>
<dbReference type="Gene3D" id="2.80.10.50">
    <property type="match status" value="2"/>
</dbReference>
<dbReference type="InterPro" id="IPR002160">
    <property type="entry name" value="Prot_inh_Kunz-lg"/>
</dbReference>
<sequence>LNSLKQTITIMSSFPLVSFLITLLLAAAVCTHGQEWVRDTNGNRVRINDQYFIQPAGNTGNNGGGLVPLAAKISLCLLGITQALPGEPGVQVSFSFPPTLIPPLPFSPVRTNFGITIEFKSNVCKDISKFWEVDGSSLISEEPAIQIGGNPRERNSRFKIEKVGEEGRTNIYRFTTSDGTVGAIPGPLDSSQLVLTNDVAKTIFFKFIKVNAVTTDVTSTSRVEKLGLRMILYESTQRIPKLCPCGSITKEFVDEEDTSSAKTTRCENDGLHFRQPSVMGVQQEVERLKVRVHEHEKLLRECETLKAQVRMLVKSQPWLQIPSARHPICLTLASPPPTLICPSPNSPPALSIPRASFVPNKFSSLGSPWTLPSLPTDSIVSSALVDLLPQVSSTSVEATAPECSTSPLVHLFQTLLLVRIKIIPCWKHLPPIHPPTNLQPNPTSQQSIASPPLPTNWAKNRKKSTDKTLKKIADSTFTPEGIPRIKIPDSVFKKGANLHQDFILGVFLRSYGQSMFPAIIIGGERTAPNSLFKIEEATGAHTYKLTTSSGTVGNIPVAWLSAPQLIVTNDEAKTLFVKFI</sequence>
<reference evidence="4 5" key="1">
    <citation type="submission" date="2021-05" db="EMBL/GenBank/DDBJ databases">
        <title>Genome Assembly of Synthetic Allotetraploid Brassica napus Reveals Homoeologous Exchanges between Subgenomes.</title>
        <authorList>
            <person name="Davis J.T."/>
        </authorList>
    </citation>
    <scope>NUCLEOTIDE SEQUENCE [LARGE SCALE GENOMIC DNA]</scope>
    <source>
        <strain evidence="5">cv. Da-Ae</strain>
        <tissue evidence="4">Seedling</tissue>
    </source>
</reference>
<gene>
    <name evidence="4" type="ORF">HID58_073089</name>
</gene>
<keyword evidence="1" id="KW-0175">Coiled coil</keyword>
<dbReference type="SUPFAM" id="SSF50386">
    <property type="entry name" value="STI-like"/>
    <property type="match status" value="2"/>
</dbReference>
<feature type="coiled-coil region" evidence="1">
    <location>
        <begin position="278"/>
        <end position="305"/>
    </location>
</feature>
<protein>
    <submittedName>
        <fullName evidence="4">Uncharacterized protein</fullName>
    </submittedName>
</protein>
<feature type="region of interest" description="Disordered" evidence="2">
    <location>
        <begin position="437"/>
        <end position="465"/>
    </location>
</feature>
<feature type="non-terminal residue" evidence="4">
    <location>
        <position position="1"/>
    </location>
</feature>
<dbReference type="SMART" id="SM00452">
    <property type="entry name" value="STI"/>
    <property type="match status" value="1"/>
</dbReference>
<accession>A0ABQ7Z686</accession>
<dbReference type="PANTHER" id="PTHR33107">
    <property type="entry name" value="KUNITZ TRYPSIN INHIBITOR 2"/>
    <property type="match status" value="1"/>
</dbReference>
<organism evidence="4 5">
    <name type="scientific">Brassica napus</name>
    <name type="common">Rape</name>
    <dbReference type="NCBI Taxonomy" id="3708"/>
    <lineage>
        <taxon>Eukaryota</taxon>
        <taxon>Viridiplantae</taxon>
        <taxon>Streptophyta</taxon>
        <taxon>Embryophyta</taxon>
        <taxon>Tracheophyta</taxon>
        <taxon>Spermatophyta</taxon>
        <taxon>Magnoliopsida</taxon>
        <taxon>eudicotyledons</taxon>
        <taxon>Gunneridae</taxon>
        <taxon>Pentapetalae</taxon>
        <taxon>rosids</taxon>
        <taxon>malvids</taxon>
        <taxon>Brassicales</taxon>
        <taxon>Brassicaceae</taxon>
        <taxon>Brassiceae</taxon>
        <taxon>Brassica</taxon>
    </lineage>
</organism>
<dbReference type="Proteomes" id="UP000824890">
    <property type="component" value="Unassembled WGS sequence"/>
</dbReference>
<keyword evidence="5" id="KW-1185">Reference proteome</keyword>